<organism evidence="1 2">
    <name type="scientific">Hevea brasiliensis</name>
    <name type="common">Para rubber tree</name>
    <name type="synonym">Siphonia brasiliensis</name>
    <dbReference type="NCBI Taxonomy" id="3981"/>
    <lineage>
        <taxon>Eukaryota</taxon>
        <taxon>Viridiplantae</taxon>
        <taxon>Streptophyta</taxon>
        <taxon>Embryophyta</taxon>
        <taxon>Tracheophyta</taxon>
        <taxon>Spermatophyta</taxon>
        <taxon>Magnoliopsida</taxon>
        <taxon>eudicotyledons</taxon>
        <taxon>Gunneridae</taxon>
        <taxon>Pentapetalae</taxon>
        <taxon>rosids</taxon>
        <taxon>fabids</taxon>
        <taxon>Malpighiales</taxon>
        <taxon>Euphorbiaceae</taxon>
        <taxon>Crotonoideae</taxon>
        <taxon>Micrandreae</taxon>
        <taxon>Hevea</taxon>
    </lineage>
</organism>
<dbReference type="PANTHER" id="PTHR45187">
    <property type="entry name" value="RHODANESE-LIKE DOMAIN-CONTAINING PROTEIN 11, CHLOROPLASTIC"/>
    <property type="match status" value="1"/>
</dbReference>
<name>A0A6A6K2B4_HEVBR</name>
<dbReference type="InterPro" id="IPR044664">
    <property type="entry name" value="STR11-like"/>
</dbReference>
<reference evidence="1 2" key="1">
    <citation type="journal article" date="2020" name="Mol. Plant">
        <title>The Chromosome-Based Rubber Tree Genome Provides New Insights into Spurge Genome Evolution and Rubber Biosynthesis.</title>
        <authorList>
            <person name="Liu J."/>
            <person name="Shi C."/>
            <person name="Shi C.C."/>
            <person name="Li W."/>
            <person name="Zhang Q.J."/>
            <person name="Zhang Y."/>
            <person name="Li K."/>
            <person name="Lu H.F."/>
            <person name="Shi C."/>
            <person name="Zhu S.T."/>
            <person name="Xiao Z.Y."/>
            <person name="Nan H."/>
            <person name="Yue Y."/>
            <person name="Zhu X.G."/>
            <person name="Wu Y."/>
            <person name="Hong X.N."/>
            <person name="Fan G.Y."/>
            <person name="Tong Y."/>
            <person name="Zhang D."/>
            <person name="Mao C.L."/>
            <person name="Liu Y.L."/>
            <person name="Hao S.J."/>
            <person name="Liu W.Q."/>
            <person name="Lv M.Q."/>
            <person name="Zhang H.B."/>
            <person name="Liu Y."/>
            <person name="Hu-Tang G.R."/>
            <person name="Wang J.P."/>
            <person name="Wang J.H."/>
            <person name="Sun Y.H."/>
            <person name="Ni S.B."/>
            <person name="Chen W.B."/>
            <person name="Zhang X.C."/>
            <person name="Jiao Y.N."/>
            <person name="Eichler E.E."/>
            <person name="Li G.H."/>
            <person name="Liu X."/>
            <person name="Gao L.Z."/>
        </authorList>
    </citation>
    <scope>NUCLEOTIDE SEQUENCE [LARGE SCALE GENOMIC DNA]</scope>
    <source>
        <strain evidence="2">cv. GT1</strain>
        <tissue evidence="1">Leaf</tissue>
    </source>
</reference>
<dbReference type="EMBL" id="JAAGAX010000042">
    <property type="protein sequence ID" value="KAF2282872.1"/>
    <property type="molecule type" value="Genomic_DNA"/>
</dbReference>
<protein>
    <submittedName>
        <fullName evidence="1">Uncharacterized protein</fullName>
    </submittedName>
</protein>
<comment type="caution">
    <text evidence="1">The sequence shown here is derived from an EMBL/GenBank/DDBJ whole genome shotgun (WGS) entry which is preliminary data.</text>
</comment>
<gene>
    <name evidence="1" type="ORF">GH714_043356</name>
</gene>
<evidence type="ECO:0000313" key="1">
    <source>
        <dbReference type="EMBL" id="KAF2282872.1"/>
    </source>
</evidence>
<evidence type="ECO:0000313" key="2">
    <source>
        <dbReference type="Proteomes" id="UP000467840"/>
    </source>
</evidence>
<proteinExistence type="predicted"/>
<sequence>MAPMACEDQWKCCLCGLGFMYDGISARFGSKALEDPLADMRNLEQIREGKVNVLTPREAGYTIQLNNKTLLDLFPSVEKKKTWFKGLTWIPILEVDDRFEIGTISRKITNFMMDCAFVGGCWSGVSALSYDNQFLSKVEDKFPKDMA</sequence>
<accession>A0A6A6K2B4</accession>
<dbReference type="AlphaFoldDB" id="A0A6A6K2B4"/>
<dbReference type="Proteomes" id="UP000467840">
    <property type="component" value="Unassembled WGS sequence"/>
</dbReference>
<dbReference type="PANTHER" id="PTHR45187:SF2">
    <property type="entry name" value="RHODANESE-LIKE DOMAIN-CONTAINING PROTEIN 11, CHLOROPLASTIC"/>
    <property type="match status" value="1"/>
</dbReference>
<keyword evidence="2" id="KW-1185">Reference proteome</keyword>